<reference evidence="3" key="2">
    <citation type="submission" date="2023-06" db="EMBL/GenBank/DDBJ databases">
        <authorList>
            <person name="Ma L."/>
            <person name="Liu K.-W."/>
            <person name="Li Z."/>
            <person name="Hsiao Y.-Y."/>
            <person name="Qi Y."/>
            <person name="Fu T."/>
            <person name="Tang G."/>
            <person name="Zhang D."/>
            <person name="Sun W.-H."/>
            <person name="Liu D.-K."/>
            <person name="Li Y."/>
            <person name="Chen G.-Z."/>
            <person name="Liu X.-D."/>
            <person name="Liao X.-Y."/>
            <person name="Jiang Y.-T."/>
            <person name="Yu X."/>
            <person name="Hao Y."/>
            <person name="Huang J."/>
            <person name="Zhao X.-W."/>
            <person name="Ke S."/>
            <person name="Chen Y.-Y."/>
            <person name="Wu W.-L."/>
            <person name="Hsu J.-L."/>
            <person name="Lin Y.-F."/>
            <person name="Huang M.-D."/>
            <person name="Li C.-Y."/>
            <person name="Huang L."/>
            <person name="Wang Z.-W."/>
            <person name="Zhao X."/>
            <person name="Zhong W.-Y."/>
            <person name="Peng D.-H."/>
            <person name="Ahmad S."/>
            <person name="Lan S."/>
            <person name="Zhang J.-S."/>
            <person name="Tsai W.-C."/>
            <person name="Van De Peer Y."/>
            <person name="Liu Z.-J."/>
        </authorList>
    </citation>
    <scope>NUCLEOTIDE SEQUENCE</scope>
    <source>
        <strain evidence="3">CP</strain>
        <tissue evidence="3">Leaves</tissue>
    </source>
</reference>
<name>A0AAV9CVF7_ACOCL</name>
<keyword evidence="4" id="KW-1185">Reference proteome</keyword>
<dbReference type="GO" id="GO:0016787">
    <property type="term" value="F:hydrolase activity"/>
    <property type="evidence" value="ECO:0007669"/>
    <property type="project" value="UniProtKB-KW"/>
</dbReference>
<dbReference type="PANTHER" id="PTHR12872:SF1">
    <property type="entry name" value="ALPHA-N-ACETYLGLUCOSAMINIDASE"/>
    <property type="match status" value="1"/>
</dbReference>
<proteinExistence type="predicted"/>
<gene>
    <name evidence="3" type="ORF">QJS10_CPB17g01868</name>
</gene>
<dbReference type="InterPro" id="IPR007781">
    <property type="entry name" value="NAGLU"/>
</dbReference>
<comment type="caution">
    <text evidence="3">The sequence shown here is derived from an EMBL/GenBank/DDBJ whole genome shotgun (WGS) entry which is preliminary data.</text>
</comment>
<feature type="domain" description="Alpha-N-acetylglucosaminidase N-terminal" evidence="2">
    <location>
        <begin position="6"/>
        <end position="51"/>
    </location>
</feature>
<accession>A0AAV9CVF7</accession>
<protein>
    <recommendedName>
        <fullName evidence="2">Alpha-N-acetylglucosaminidase N-terminal domain-containing protein</fullName>
    </recommendedName>
</protein>
<organism evidence="3 4">
    <name type="scientific">Acorus calamus</name>
    <name type="common">Sweet flag</name>
    <dbReference type="NCBI Taxonomy" id="4465"/>
    <lineage>
        <taxon>Eukaryota</taxon>
        <taxon>Viridiplantae</taxon>
        <taxon>Streptophyta</taxon>
        <taxon>Embryophyta</taxon>
        <taxon>Tracheophyta</taxon>
        <taxon>Spermatophyta</taxon>
        <taxon>Magnoliopsida</taxon>
        <taxon>Liliopsida</taxon>
        <taxon>Acoraceae</taxon>
        <taxon>Acorus</taxon>
    </lineage>
</organism>
<evidence type="ECO:0000313" key="4">
    <source>
        <dbReference type="Proteomes" id="UP001180020"/>
    </source>
</evidence>
<evidence type="ECO:0000259" key="2">
    <source>
        <dbReference type="Pfam" id="PF12971"/>
    </source>
</evidence>
<dbReference type="InterPro" id="IPR029018">
    <property type="entry name" value="Hex-like_dom2"/>
</dbReference>
<dbReference type="Proteomes" id="UP001180020">
    <property type="component" value="Unassembled WGS sequence"/>
</dbReference>
<dbReference type="Pfam" id="PF12971">
    <property type="entry name" value="NAGLU_N"/>
    <property type="match status" value="1"/>
</dbReference>
<reference evidence="3" key="1">
    <citation type="journal article" date="2023" name="Nat. Commun.">
        <title>Diploid and tetraploid genomes of Acorus and the evolution of monocots.</title>
        <authorList>
            <person name="Ma L."/>
            <person name="Liu K.W."/>
            <person name="Li Z."/>
            <person name="Hsiao Y.Y."/>
            <person name="Qi Y."/>
            <person name="Fu T."/>
            <person name="Tang G.D."/>
            <person name="Zhang D."/>
            <person name="Sun W.H."/>
            <person name="Liu D.K."/>
            <person name="Li Y."/>
            <person name="Chen G.Z."/>
            <person name="Liu X.D."/>
            <person name="Liao X.Y."/>
            <person name="Jiang Y.T."/>
            <person name="Yu X."/>
            <person name="Hao Y."/>
            <person name="Huang J."/>
            <person name="Zhao X.W."/>
            <person name="Ke S."/>
            <person name="Chen Y.Y."/>
            <person name="Wu W.L."/>
            <person name="Hsu J.L."/>
            <person name="Lin Y.F."/>
            <person name="Huang M.D."/>
            <person name="Li C.Y."/>
            <person name="Huang L."/>
            <person name="Wang Z.W."/>
            <person name="Zhao X."/>
            <person name="Zhong W.Y."/>
            <person name="Peng D.H."/>
            <person name="Ahmad S."/>
            <person name="Lan S."/>
            <person name="Zhang J.S."/>
            <person name="Tsai W.C."/>
            <person name="Van de Peer Y."/>
            <person name="Liu Z.J."/>
        </authorList>
    </citation>
    <scope>NUCLEOTIDE SEQUENCE</scope>
    <source>
        <strain evidence="3">CP</strain>
    </source>
</reference>
<dbReference type="InterPro" id="IPR024240">
    <property type="entry name" value="NAGLU_N"/>
</dbReference>
<sequence length="100" mass="10957">MPLLSRIKGTTAVEIASGLHWYLKYWCGAHISWDKTGGIQVASVPHPGSLPHVKDSGVIVIRPVPWSYYQNVVTSSSQNSPKKDNTNFTLCIDAPSALHK</sequence>
<dbReference type="AlphaFoldDB" id="A0AAV9CVF7"/>
<evidence type="ECO:0000313" key="3">
    <source>
        <dbReference type="EMBL" id="KAK1293173.1"/>
    </source>
</evidence>
<dbReference type="EMBL" id="JAUJYO010000017">
    <property type="protein sequence ID" value="KAK1293173.1"/>
    <property type="molecule type" value="Genomic_DNA"/>
</dbReference>
<dbReference type="PANTHER" id="PTHR12872">
    <property type="entry name" value="ALPHA-N-ACETYLGLUCOSAMINIDASE"/>
    <property type="match status" value="1"/>
</dbReference>
<keyword evidence="1" id="KW-0378">Hydrolase</keyword>
<dbReference type="Gene3D" id="3.30.379.10">
    <property type="entry name" value="Chitobiase/beta-hexosaminidase domain 2-like"/>
    <property type="match status" value="1"/>
</dbReference>
<evidence type="ECO:0000256" key="1">
    <source>
        <dbReference type="ARBA" id="ARBA00022801"/>
    </source>
</evidence>